<evidence type="ECO:0000256" key="11">
    <source>
        <dbReference type="ARBA" id="ARBA00059972"/>
    </source>
</evidence>
<reference evidence="15" key="1">
    <citation type="submission" date="2024-06" db="UniProtKB">
        <authorList>
            <consortium name="RefSeq"/>
        </authorList>
    </citation>
    <scope>NUCLEOTIDE SEQUENCE [LARGE SCALE GENOMIC DNA]</scope>
    <source>
        <strain evidence="15">J_2021</strain>
    </source>
</reference>
<dbReference type="Pfam" id="PF00579">
    <property type="entry name" value="tRNA-synt_1b"/>
    <property type="match status" value="1"/>
</dbReference>
<gene>
    <name evidence="16 17" type="primary">wars2.S</name>
</gene>
<protein>
    <recommendedName>
        <fullName evidence="12">Tryptophan--tRNA ligase, mitochondrial</fullName>
        <ecNumber evidence="3">6.1.1.2</ecNumber>
    </recommendedName>
    <alternativeName>
        <fullName evidence="13">(Mt)TrpRS</fullName>
    </alternativeName>
    <alternativeName>
        <fullName evidence="9">Tryptophanyl-tRNA synthetase</fullName>
    </alternativeName>
</protein>
<dbReference type="InterPro" id="IPR024109">
    <property type="entry name" value="Trp-tRNA-ligase_bac-type"/>
</dbReference>
<dbReference type="GeneID" id="108709294"/>
<dbReference type="AlphaFoldDB" id="A0A1L8H5N3"/>
<dbReference type="NCBIfam" id="TIGR00233">
    <property type="entry name" value="trpS"/>
    <property type="match status" value="1"/>
</dbReference>
<dbReference type="GO" id="GO:0005759">
    <property type="term" value="C:mitochondrial matrix"/>
    <property type="evidence" value="ECO:0000318"/>
    <property type="project" value="GO_Central"/>
</dbReference>
<dbReference type="PaxDb" id="8355-A0A1L8H5N3"/>
<evidence type="ECO:0000256" key="1">
    <source>
        <dbReference type="ARBA" id="ARBA00004305"/>
    </source>
</evidence>
<evidence type="ECO:0000256" key="12">
    <source>
        <dbReference type="ARBA" id="ARBA00069760"/>
    </source>
</evidence>
<dbReference type="FunFam" id="3.40.50.620:FF:000082">
    <property type="entry name" value="MSW1p Mitochondrial tryptophanyl-tRNA synthetase"/>
    <property type="match status" value="1"/>
</dbReference>
<dbReference type="EC" id="6.1.1.2" evidence="3"/>
<dbReference type="KEGG" id="xla:108709294"/>
<dbReference type="Proteomes" id="UP000186698">
    <property type="component" value="Chromosome 2S"/>
</dbReference>
<dbReference type="CTD" id="108709294"/>
<dbReference type="OMA" id="GWGQFKP"/>
<sequence>MAASLRDVGKMALPMWRRAAVLLYRAGRGRRGLQESVKERGNKDVEPRVFSGIQPTGIPHLGNYLGALQSWVHLQEQYNTVLYSIADLHSITVPQDPSTLRASILDMAACLLACGINPAKSCIFQQSQVAEHAELAWILNCLTSMPRLRHLPQWKVKCQTQKNEGSAGLFTYPVLQAADILLYKSTHVPVGDDQVQHLELTQDTARLFNRIYGDFFPIPRGIMGTSKKIYSLRDPSSKMSKSDPQKLATVRLTDSPEEIVLKFRKAVTDFTSEVTYDPERRPGVSSLVAIHSAVTGLGTDIIVQQSRGMDTAQYKLTVADAVIQKLCPIREEMQRLQREQGYLREVLYQGAQRAKEMAAPVYDSVARLVGFR</sequence>
<evidence type="ECO:0000256" key="6">
    <source>
        <dbReference type="ARBA" id="ARBA00022840"/>
    </source>
</evidence>
<keyword evidence="15" id="KW-1185">Reference proteome</keyword>
<keyword evidence="5 14" id="KW-0547">Nucleotide-binding</keyword>
<evidence type="ECO:0000313" key="15">
    <source>
        <dbReference type="Proteomes" id="UP000186698"/>
    </source>
</evidence>
<dbReference type="InterPro" id="IPR002306">
    <property type="entry name" value="Trp-tRNA-ligase"/>
</dbReference>
<evidence type="ECO:0000256" key="9">
    <source>
        <dbReference type="ARBA" id="ARBA00030268"/>
    </source>
</evidence>
<dbReference type="PANTHER" id="PTHR43766">
    <property type="entry name" value="TRYPTOPHAN--TRNA LIGASE, MITOCHONDRIAL"/>
    <property type="match status" value="1"/>
</dbReference>
<dbReference type="HAMAP" id="MF_00140_B">
    <property type="entry name" value="Trp_tRNA_synth_B"/>
    <property type="match status" value="1"/>
</dbReference>
<dbReference type="InterPro" id="IPR014729">
    <property type="entry name" value="Rossmann-like_a/b/a_fold"/>
</dbReference>
<evidence type="ECO:0000256" key="7">
    <source>
        <dbReference type="ARBA" id="ARBA00022917"/>
    </source>
</evidence>
<dbReference type="PROSITE" id="PS00178">
    <property type="entry name" value="AA_TRNA_LIGASE_I"/>
    <property type="match status" value="1"/>
</dbReference>
<dbReference type="FunFam" id="1.10.240.10:FF:000002">
    <property type="entry name" value="Tryptophan--tRNA ligase"/>
    <property type="match status" value="1"/>
</dbReference>
<comment type="function">
    <text evidence="11">Catalyzes the attachment of tryptophan to tRNA(Trp) in a two-step reaction: tryptophan is first activated by ATP to form Trp-AMP and then transferred to the acceptor end of tRNA(Trp).</text>
</comment>
<dbReference type="GO" id="GO:0070183">
    <property type="term" value="P:mitochondrial tryptophanyl-tRNA aminoacylation"/>
    <property type="evidence" value="ECO:0000318"/>
    <property type="project" value="GO_Central"/>
</dbReference>
<dbReference type="PANTHER" id="PTHR43766:SF1">
    <property type="entry name" value="TRYPTOPHAN--TRNA LIGASE, MITOCHONDRIAL"/>
    <property type="match status" value="1"/>
</dbReference>
<evidence type="ECO:0000313" key="16">
    <source>
        <dbReference type="RefSeq" id="XP_018104495.1"/>
    </source>
</evidence>
<dbReference type="InterPro" id="IPR001412">
    <property type="entry name" value="aa-tRNA-synth_I_CS"/>
</dbReference>
<evidence type="ECO:0000256" key="14">
    <source>
        <dbReference type="RuleBase" id="RU363036"/>
    </source>
</evidence>
<keyword evidence="7 14" id="KW-0648">Protein biosynthesis</keyword>
<dbReference type="GO" id="GO:0005739">
    <property type="term" value="C:mitochondrion"/>
    <property type="evidence" value="ECO:0000318"/>
    <property type="project" value="GO_Central"/>
</dbReference>
<comment type="similarity">
    <text evidence="2 14">Belongs to the class-I aminoacyl-tRNA synthetase family.</text>
</comment>
<dbReference type="OrthoDB" id="15808at2759"/>
<dbReference type="AGR" id="Xenbase:XB-GENE-17339860"/>
<comment type="subcellular location">
    <subcellularLocation>
        <location evidence="1">Mitochondrion matrix</location>
    </subcellularLocation>
</comment>
<dbReference type="InterPro" id="IPR002305">
    <property type="entry name" value="aa-tRNA-synth_Ic"/>
</dbReference>
<dbReference type="CDD" id="cd00806">
    <property type="entry name" value="TrpRS_core"/>
    <property type="match status" value="1"/>
</dbReference>
<evidence type="ECO:0000256" key="5">
    <source>
        <dbReference type="ARBA" id="ARBA00022741"/>
    </source>
</evidence>
<keyword evidence="4 14" id="KW-0436">Ligase</keyword>
<accession>A0A1L8H5N3</accession>
<dbReference type="PRINTS" id="PR01039">
    <property type="entry name" value="TRNASYNTHTRP"/>
</dbReference>
<dbReference type="Gene3D" id="1.10.240.10">
    <property type="entry name" value="Tyrosyl-Transfer RNA Synthetase"/>
    <property type="match status" value="1"/>
</dbReference>
<dbReference type="STRING" id="8355.A0A1L8H5N3"/>
<keyword evidence="6 14" id="KW-0067">ATP-binding</keyword>
<name>A0A1L8H5N3_XENLA</name>
<evidence type="ECO:0000256" key="8">
    <source>
        <dbReference type="ARBA" id="ARBA00023146"/>
    </source>
</evidence>
<evidence type="ECO:0000256" key="4">
    <source>
        <dbReference type="ARBA" id="ARBA00022598"/>
    </source>
</evidence>
<reference evidence="16" key="2">
    <citation type="submission" date="2025-08" db="UniProtKB">
        <authorList>
            <consortium name="RefSeq"/>
        </authorList>
    </citation>
    <scope>IDENTIFICATION</scope>
    <source>
        <strain evidence="16">J_2021</strain>
        <tissue evidence="16">Erythrocytes</tissue>
    </source>
</reference>
<dbReference type="SUPFAM" id="SSF52374">
    <property type="entry name" value="Nucleotidylyl transferase"/>
    <property type="match status" value="1"/>
</dbReference>
<comment type="catalytic activity">
    <reaction evidence="10">
        <text>tRNA(Trp) + L-tryptophan + ATP = L-tryptophyl-tRNA(Trp) + AMP + diphosphate + H(+)</text>
        <dbReference type="Rhea" id="RHEA:24080"/>
        <dbReference type="Rhea" id="RHEA-COMP:9671"/>
        <dbReference type="Rhea" id="RHEA-COMP:9705"/>
        <dbReference type="ChEBI" id="CHEBI:15378"/>
        <dbReference type="ChEBI" id="CHEBI:30616"/>
        <dbReference type="ChEBI" id="CHEBI:33019"/>
        <dbReference type="ChEBI" id="CHEBI:57912"/>
        <dbReference type="ChEBI" id="CHEBI:78442"/>
        <dbReference type="ChEBI" id="CHEBI:78535"/>
        <dbReference type="ChEBI" id="CHEBI:456215"/>
        <dbReference type="EC" id="6.1.1.2"/>
    </reaction>
</comment>
<dbReference type="Bgee" id="108709294">
    <property type="expression patterns" value="Expressed in oocyte and 19 other cell types or tissues"/>
</dbReference>
<dbReference type="RefSeq" id="XP_018104495.1">
    <property type="nucleotide sequence ID" value="XM_018249006.2"/>
</dbReference>
<keyword evidence="8 14" id="KW-0030">Aminoacyl-tRNA synthetase</keyword>
<dbReference type="Xenbase" id="XB-GENE-17339860">
    <property type="gene designation" value="wars2.S"/>
</dbReference>
<dbReference type="InterPro" id="IPR050203">
    <property type="entry name" value="Trp-tRNA_synthetase"/>
</dbReference>
<evidence type="ECO:0000256" key="3">
    <source>
        <dbReference type="ARBA" id="ARBA00013161"/>
    </source>
</evidence>
<dbReference type="Gene3D" id="3.40.50.620">
    <property type="entry name" value="HUPs"/>
    <property type="match status" value="1"/>
</dbReference>
<evidence type="ECO:0000313" key="17">
    <source>
        <dbReference type="Xenbase" id="XB-GENE-17339860"/>
    </source>
</evidence>
<evidence type="ECO:0000256" key="13">
    <source>
        <dbReference type="ARBA" id="ARBA00080951"/>
    </source>
</evidence>
<organism evidence="15 16">
    <name type="scientific">Xenopus laevis</name>
    <name type="common">African clawed frog</name>
    <dbReference type="NCBI Taxonomy" id="8355"/>
    <lineage>
        <taxon>Eukaryota</taxon>
        <taxon>Metazoa</taxon>
        <taxon>Chordata</taxon>
        <taxon>Craniata</taxon>
        <taxon>Vertebrata</taxon>
        <taxon>Euteleostomi</taxon>
        <taxon>Amphibia</taxon>
        <taxon>Batrachia</taxon>
        <taxon>Anura</taxon>
        <taxon>Pipoidea</taxon>
        <taxon>Pipidae</taxon>
        <taxon>Xenopodinae</taxon>
        <taxon>Xenopus</taxon>
        <taxon>Xenopus</taxon>
    </lineage>
</organism>
<evidence type="ECO:0000256" key="2">
    <source>
        <dbReference type="ARBA" id="ARBA00005594"/>
    </source>
</evidence>
<proteinExistence type="inferred from homology"/>
<dbReference type="GO" id="GO:0004830">
    <property type="term" value="F:tryptophan-tRNA ligase activity"/>
    <property type="evidence" value="ECO:0000318"/>
    <property type="project" value="GO_Central"/>
</dbReference>
<evidence type="ECO:0000256" key="10">
    <source>
        <dbReference type="ARBA" id="ARBA00049929"/>
    </source>
</evidence>
<dbReference type="GO" id="GO:0005524">
    <property type="term" value="F:ATP binding"/>
    <property type="evidence" value="ECO:0007669"/>
    <property type="project" value="UniProtKB-KW"/>
</dbReference>